<dbReference type="Pfam" id="PF05368">
    <property type="entry name" value="NmrA"/>
    <property type="match status" value="1"/>
</dbReference>
<dbReference type="CDD" id="cd05251">
    <property type="entry name" value="NmrA_like_SDR_a"/>
    <property type="match status" value="1"/>
</dbReference>
<dbReference type="InterPro" id="IPR008030">
    <property type="entry name" value="NmrA-like"/>
</dbReference>
<name>A0AAW0AH78_9AGAR</name>
<dbReference type="Gene3D" id="3.90.25.10">
    <property type="entry name" value="UDP-galactose 4-epimerase, domain 1"/>
    <property type="match status" value="1"/>
</dbReference>
<dbReference type="Gene3D" id="3.40.50.720">
    <property type="entry name" value="NAD(P)-binding Rossmann-like Domain"/>
    <property type="match status" value="1"/>
</dbReference>
<evidence type="ECO:0000256" key="2">
    <source>
        <dbReference type="ARBA" id="ARBA00022857"/>
    </source>
</evidence>
<comment type="similarity">
    <text evidence="1">Belongs to the NmrA-type oxidoreductase family.</text>
</comment>
<protein>
    <submittedName>
        <fullName evidence="4">NmrA domain-containing protein</fullName>
    </submittedName>
</protein>
<accession>A0AAW0AH78</accession>
<evidence type="ECO:0000256" key="1">
    <source>
        <dbReference type="ARBA" id="ARBA00006328"/>
    </source>
</evidence>
<dbReference type="InterPro" id="IPR051164">
    <property type="entry name" value="NmrA-like_oxidored"/>
</dbReference>
<organism evidence="4 5">
    <name type="scientific">Favolaschia claudopus</name>
    <dbReference type="NCBI Taxonomy" id="2862362"/>
    <lineage>
        <taxon>Eukaryota</taxon>
        <taxon>Fungi</taxon>
        <taxon>Dikarya</taxon>
        <taxon>Basidiomycota</taxon>
        <taxon>Agaricomycotina</taxon>
        <taxon>Agaricomycetes</taxon>
        <taxon>Agaricomycetidae</taxon>
        <taxon>Agaricales</taxon>
        <taxon>Marasmiineae</taxon>
        <taxon>Mycenaceae</taxon>
        <taxon>Favolaschia</taxon>
    </lineage>
</organism>
<dbReference type="PANTHER" id="PTHR42748:SF7">
    <property type="entry name" value="NMRA LIKE REDOX SENSOR 1-RELATED"/>
    <property type="match status" value="1"/>
</dbReference>
<dbReference type="EMBL" id="JAWWNJ010000069">
    <property type="protein sequence ID" value="KAK7008040.1"/>
    <property type="molecule type" value="Genomic_DNA"/>
</dbReference>
<comment type="caution">
    <text evidence="4">The sequence shown here is derived from an EMBL/GenBank/DDBJ whole genome shotgun (WGS) entry which is preliminary data.</text>
</comment>
<dbReference type="PANTHER" id="PTHR42748">
    <property type="entry name" value="NITROGEN METABOLITE REPRESSION PROTEIN NMRA FAMILY MEMBER"/>
    <property type="match status" value="1"/>
</dbReference>
<dbReference type="InterPro" id="IPR036291">
    <property type="entry name" value="NAD(P)-bd_dom_sf"/>
</dbReference>
<gene>
    <name evidence="4" type="ORF">R3P38DRAFT_3403442</name>
</gene>
<feature type="domain" description="NmrA-like" evidence="3">
    <location>
        <begin position="6"/>
        <end position="258"/>
    </location>
</feature>
<sequence>MSSSRIVAVIGATGQQGLSVIRKVLEDKTFTPRALTRDPSSATSKQIQEQGAEVVKADTRDKVSLVDALRGSEALFIVTLSGYPPYSADKPSEVTIGKNIVDAAKEAGVRFIVFSSGPGLTKLTGGKYSKVSFYDDKAQVEEYLKASGILNASLHLGTFTENMWTQGTLKKNETGTLTLSVPFFTASDINGFTWVGHDVGEATLALLKNYETKSDDISGRAYPVVTANISHGEFAAIISKVLGKEVTFITAPPIGHPNYDEMFEAAREYQGFYISTPVPNPELTGLGAKFGTIEEFVQTEIKKRFSD</sequence>
<keyword evidence="5" id="KW-1185">Reference proteome</keyword>
<reference evidence="4 5" key="1">
    <citation type="journal article" date="2024" name="J Genomics">
        <title>Draft genome sequencing and assembly of Favolaschia claudopus CIRM-BRFM 2984 isolated from oak limbs.</title>
        <authorList>
            <person name="Navarro D."/>
            <person name="Drula E."/>
            <person name="Chaduli D."/>
            <person name="Cazenave R."/>
            <person name="Ahrendt S."/>
            <person name="Wang J."/>
            <person name="Lipzen A."/>
            <person name="Daum C."/>
            <person name="Barry K."/>
            <person name="Grigoriev I.V."/>
            <person name="Favel A."/>
            <person name="Rosso M.N."/>
            <person name="Martin F."/>
        </authorList>
    </citation>
    <scope>NUCLEOTIDE SEQUENCE [LARGE SCALE GENOMIC DNA]</scope>
    <source>
        <strain evidence="4 5">CIRM-BRFM 2984</strain>
    </source>
</reference>
<keyword evidence="2" id="KW-0521">NADP</keyword>
<evidence type="ECO:0000313" key="5">
    <source>
        <dbReference type="Proteomes" id="UP001362999"/>
    </source>
</evidence>
<dbReference type="SUPFAM" id="SSF51735">
    <property type="entry name" value="NAD(P)-binding Rossmann-fold domains"/>
    <property type="match status" value="1"/>
</dbReference>
<dbReference type="Proteomes" id="UP001362999">
    <property type="component" value="Unassembled WGS sequence"/>
</dbReference>
<evidence type="ECO:0000259" key="3">
    <source>
        <dbReference type="Pfam" id="PF05368"/>
    </source>
</evidence>
<proteinExistence type="inferred from homology"/>
<evidence type="ECO:0000313" key="4">
    <source>
        <dbReference type="EMBL" id="KAK7008040.1"/>
    </source>
</evidence>
<dbReference type="AlphaFoldDB" id="A0AAW0AH78"/>